<feature type="non-terminal residue" evidence="1">
    <location>
        <position position="132"/>
    </location>
</feature>
<sequence>MKIAFSIIGGVIEIVIKRESDNLLLMANHPVELWGINDCQIFKWNIKSWLHAKGVLASSLAIDTNNSIWCTTKDHKIYRLVGGIDNKYDENNIWEINSKDEVFYRRGNVWIQASGNLSQVSVVADGICWGKC</sequence>
<evidence type="ECO:0000313" key="1">
    <source>
        <dbReference type="EMBL" id="CAG8695748.1"/>
    </source>
</evidence>
<dbReference type="Proteomes" id="UP000789570">
    <property type="component" value="Unassembled WGS sequence"/>
</dbReference>
<gene>
    <name evidence="1" type="ORF">FCALED_LOCUS13207</name>
</gene>
<comment type="caution">
    <text evidence="1">The sequence shown here is derived from an EMBL/GenBank/DDBJ whole genome shotgun (WGS) entry which is preliminary data.</text>
</comment>
<proteinExistence type="predicted"/>
<dbReference type="EMBL" id="CAJVPQ010007345">
    <property type="protein sequence ID" value="CAG8695748.1"/>
    <property type="molecule type" value="Genomic_DNA"/>
</dbReference>
<dbReference type="AlphaFoldDB" id="A0A9N9HIX5"/>
<reference evidence="1" key="1">
    <citation type="submission" date="2021-06" db="EMBL/GenBank/DDBJ databases">
        <authorList>
            <person name="Kallberg Y."/>
            <person name="Tangrot J."/>
            <person name="Rosling A."/>
        </authorList>
    </citation>
    <scope>NUCLEOTIDE SEQUENCE</scope>
    <source>
        <strain evidence="1">UK204</strain>
    </source>
</reference>
<name>A0A9N9HIX5_9GLOM</name>
<keyword evidence="2" id="KW-1185">Reference proteome</keyword>
<protein>
    <submittedName>
        <fullName evidence="1">7431_t:CDS:1</fullName>
    </submittedName>
</protein>
<organism evidence="1 2">
    <name type="scientific">Funneliformis caledonium</name>
    <dbReference type="NCBI Taxonomy" id="1117310"/>
    <lineage>
        <taxon>Eukaryota</taxon>
        <taxon>Fungi</taxon>
        <taxon>Fungi incertae sedis</taxon>
        <taxon>Mucoromycota</taxon>
        <taxon>Glomeromycotina</taxon>
        <taxon>Glomeromycetes</taxon>
        <taxon>Glomerales</taxon>
        <taxon>Glomeraceae</taxon>
        <taxon>Funneliformis</taxon>
    </lineage>
</organism>
<accession>A0A9N9HIX5</accession>
<evidence type="ECO:0000313" key="2">
    <source>
        <dbReference type="Proteomes" id="UP000789570"/>
    </source>
</evidence>
<dbReference type="OrthoDB" id="166585at2759"/>